<evidence type="ECO:0000313" key="3">
    <source>
        <dbReference type="Proteomes" id="UP001165063"/>
    </source>
</evidence>
<reference evidence="2" key="1">
    <citation type="submission" date="2023-04" db="EMBL/GenBank/DDBJ databases">
        <title>Ambrosiozyma monospora NBRC 1965.</title>
        <authorList>
            <person name="Ichikawa N."/>
            <person name="Sato H."/>
            <person name="Tonouchi N."/>
        </authorList>
    </citation>
    <scope>NUCLEOTIDE SEQUENCE</scope>
    <source>
        <strain evidence="2">NBRC 1965</strain>
    </source>
</reference>
<dbReference type="Proteomes" id="UP001165063">
    <property type="component" value="Unassembled WGS sequence"/>
</dbReference>
<name>A0A9W7DJV9_AMBMO</name>
<dbReference type="AlphaFoldDB" id="A0A9W7DJV9"/>
<sequence length="275" mass="30953">MSFDDAQSEPSFATSNVLLELTNLIANQNEMLSKISNLESKLGALVEETKREVPSQATRCHCRCHDLQQSSADIPSFKEVDLGSEANATTSRKRSLESASSDDLPLKRPSSYGVSSGNAPSDSAEVYLYSPAWYSVYETMLKEMMGVITLDYLVRLFNIGSSHTRLNGHVIVLPLLKCSFKAGCPIGSFKGMFYRRKFVVELVNKVAGNLGLYPLDAVPLIESHFIREMCLVHAPHFQTLHVHCRTRMKQLSLTKKNYFKYLADLIKQEMEEREM</sequence>
<evidence type="ECO:0000313" key="2">
    <source>
        <dbReference type="EMBL" id="GMG60197.1"/>
    </source>
</evidence>
<proteinExistence type="predicted"/>
<feature type="region of interest" description="Disordered" evidence="1">
    <location>
        <begin position="85"/>
        <end position="120"/>
    </location>
</feature>
<organism evidence="2 3">
    <name type="scientific">Ambrosiozyma monospora</name>
    <name type="common">Yeast</name>
    <name type="synonym">Endomycopsis monosporus</name>
    <dbReference type="NCBI Taxonomy" id="43982"/>
    <lineage>
        <taxon>Eukaryota</taxon>
        <taxon>Fungi</taxon>
        <taxon>Dikarya</taxon>
        <taxon>Ascomycota</taxon>
        <taxon>Saccharomycotina</taxon>
        <taxon>Pichiomycetes</taxon>
        <taxon>Pichiales</taxon>
        <taxon>Pichiaceae</taxon>
        <taxon>Ambrosiozyma</taxon>
    </lineage>
</organism>
<gene>
    <name evidence="2" type="ORF">Amon01_000875500</name>
</gene>
<evidence type="ECO:0000256" key="1">
    <source>
        <dbReference type="SAM" id="MobiDB-lite"/>
    </source>
</evidence>
<comment type="caution">
    <text evidence="2">The sequence shown here is derived from an EMBL/GenBank/DDBJ whole genome shotgun (WGS) entry which is preliminary data.</text>
</comment>
<keyword evidence="3" id="KW-1185">Reference proteome</keyword>
<accession>A0A9W7DJV9</accession>
<dbReference type="EMBL" id="BSXU01008326">
    <property type="protein sequence ID" value="GMG60197.1"/>
    <property type="molecule type" value="Genomic_DNA"/>
</dbReference>
<protein>
    <submittedName>
        <fullName evidence="2">Unnamed protein product</fullName>
    </submittedName>
</protein>